<sequence>MLSIVSNMLAINESLLRIGDMNGTAANRITNLVDKFASSEAGQRGEHHFEDGEPGGEGHFVGPGDE</sequence>
<proteinExistence type="predicted"/>
<protein>
    <submittedName>
        <fullName evidence="2">Uncharacterized protein</fullName>
    </submittedName>
</protein>
<reference evidence="2 3" key="1">
    <citation type="submission" date="2021-06" db="EMBL/GenBank/DDBJ databases">
        <title>Caerostris extrusa draft genome.</title>
        <authorList>
            <person name="Kono N."/>
            <person name="Arakawa K."/>
        </authorList>
    </citation>
    <scope>NUCLEOTIDE SEQUENCE [LARGE SCALE GENOMIC DNA]</scope>
</reference>
<feature type="region of interest" description="Disordered" evidence="1">
    <location>
        <begin position="38"/>
        <end position="66"/>
    </location>
</feature>
<dbReference type="Proteomes" id="UP001054945">
    <property type="component" value="Unassembled WGS sequence"/>
</dbReference>
<evidence type="ECO:0000313" key="2">
    <source>
        <dbReference type="EMBL" id="GIY17948.1"/>
    </source>
</evidence>
<name>A0AAV4R6J7_CAEEX</name>
<organism evidence="2 3">
    <name type="scientific">Caerostris extrusa</name>
    <name type="common">Bark spider</name>
    <name type="synonym">Caerostris bankana</name>
    <dbReference type="NCBI Taxonomy" id="172846"/>
    <lineage>
        <taxon>Eukaryota</taxon>
        <taxon>Metazoa</taxon>
        <taxon>Ecdysozoa</taxon>
        <taxon>Arthropoda</taxon>
        <taxon>Chelicerata</taxon>
        <taxon>Arachnida</taxon>
        <taxon>Araneae</taxon>
        <taxon>Araneomorphae</taxon>
        <taxon>Entelegynae</taxon>
        <taxon>Araneoidea</taxon>
        <taxon>Araneidae</taxon>
        <taxon>Caerostris</taxon>
    </lineage>
</organism>
<dbReference type="EMBL" id="BPLR01007568">
    <property type="protein sequence ID" value="GIY17948.1"/>
    <property type="molecule type" value="Genomic_DNA"/>
</dbReference>
<comment type="caution">
    <text evidence="2">The sequence shown here is derived from an EMBL/GenBank/DDBJ whole genome shotgun (WGS) entry which is preliminary data.</text>
</comment>
<dbReference type="AlphaFoldDB" id="A0AAV4R6J7"/>
<accession>A0AAV4R6J7</accession>
<gene>
    <name evidence="2" type="ORF">CEXT_95792</name>
</gene>
<evidence type="ECO:0000313" key="3">
    <source>
        <dbReference type="Proteomes" id="UP001054945"/>
    </source>
</evidence>
<feature type="compositionally biased region" description="Gly residues" evidence="1">
    <location>
        <begin position="55"/>
        <end position="66"/>
    </location>
</feature>
<keyword evidence="3" id="KW-1185">Reference proteome</keyword>
<evidence type="ECO:0000256" key="1">
    <source>
        <dbReference type="SAM" id="MobiDB-lite"/>
    </source>
</evidence>